<proteinExistence type="inferred from homology"/>
<dbReference type="Proteomes" id="UP000265845">
    <property type="component" value="Unassembled WGS sequence"/>
</dbReference>
<keyword evidence="2 4" id="KW-0689">Ribosomal protein</keyword>
<comment type="caution">
    <text evidence="7">The sequence shown here is derived from an EMBL/GenBank/DDBJ whole genome shotgun (WGS) entry which is preliminary data.</text>
</comment>
<evidence type="ECO:0000313" key="8">
    <source>
        <dbReference type="Proteomes" id="UP000265845"/>
    </source>
</evidence>
<dbReference type="InterPro" id="IPR001787">
    <property type="entry name" value="Ribosomal_bL21"/>
</dbReference>
<evidence type="ECO:0000256" key="2">
    <source>
        <dbReference type="ARBA" id="ARBA00022980"/>
    </source>
</evidence>
<evidence type="ECO:0000256" key="4">
    <source>
        <dbReference type="HAMAP-Rule" id="MF_01363"/>
    </source>
</evidence>
<dbReference type="GO" id="GO:0005840">
    <property type="term" value="C:ribosome"/>
    <property type="evidence" value="ECO:0007669"/>
    <property type="project" value="UniProtKB-KW"/>
</dbReference>
<feature type="compositionally biased region" description="Basic and acidic residues" evidence="6">
    <location>
        <begin position="115"/>
        <end position="169"/>
    </location>
</feature>
<dbReference type="SUPFAM" id="SSF141091">
    <property type="entry name" value="L21p-like"/>
    <property type="match status" value="1"/>
</dbReference>
<evidence type="ECO:0000256" key="3">
    <source>
        <dbReference type="ARBA" id="ARBA00023274"/>
    </source>
</evidence>
<reference evidence="7 8" key="1">
    <citation type="submission" date="2018-08" db="EMBL/GenBank/DDBJ databases">
        <title>Henriciella mobilis sp. nov., isolated from seawater.</title>
        <authorList>
            <person name="Cheng H."/>
            <person name="Wu Y.-H."/>
            <person name="Xu X.-W."/>
            <person name="Guo L.-L."/>
        </authorList>
    </citation>
    <scope>NUCLEOTIDE SEQUENCE [LARGE SCALE GENOMIC DNA]</scope>
    <source>
        <strain evidence="7 8">CCUG67844</strain>
    </source>
</reference>
<dbReference type="GO" id="GO:0006412">
    <property type="term" value="P:translation"/>
    <property type="evidence" value="ECO:0007669"/>
    <property type="project" value="UniProtKB-UniRule"/>
</dbReference>
<dbReference type="EMBL" id="QWGA01000003">
    <property type="protein sequence ID" value="RIJ31307.1"/>
    <property type="molecule type" value="Genomic_DNA"/>
</dbReference>
<keyword evidence="4 5" id="KW-0694">RNA-binding</keyword>
<keyword evidence="8" id="KW-1185">Reference proteome</keyword>
<evidence type="ECO:0000313" key="7">
    <source>
        <dbReference type="EMBL" id="RIJ31307.1"/>
    </source>
</evidence>
<dbReference type="OrthoDB" id="9813334at2"/>
<dbReference type="GO" id="GO:0003735">
    <property type="term" value="F:structural constituent of ribosome"/>
    <property type="evidence" value="ECO:0007669"/>
    <property type="project" value="InterPro"/>
</dbReference>
<dbReference type="GO" id="GO:0005737">
    <property type="term" value="C:cytoplasm"/>
    <property type="evidence" value="ECO:0007669"/>
    <property type="project" value="UniProtKB-ARBA"/>
</dbReference>
<dbReference type="InterPro" id="IPR036164">
    <property type="entry name" value="bL21-like_sf"/>
</dbReference>
<protein>
    <recommendedName>
        <fullName evidence="4">Large ribosomal subunit protein bL21</fullName>
    </recommendedName>
</protein>
<gene>
    <name evidence="4" type="primary">rplU</name>
    <name evidence="7" type="ORF">D1222_03330</name>
</gene>
<organism evidence="7 8">
    <name type="scientific">Henriciella algicola</name>
    <dbReference type="NCBI Taxonomy" id="1608422"/>
    <lineage>
        <taxon>Bacteria</taxon>
        <taxon>Pseudomonadati</taxon>
        <taxon>Pseudomonadota</taxon>
        <taxon>Alphaproteobacteria</taxon>
        <taxon>Hyphomonadales</taxon>
        <taxon>Hyphomonadaceae</taxon>
        <taxon>Henriciella</taxon>
    </lineage>
</organism>
<dbReference type="GO" id="GO:0019843">
    <property type="term" value="F:rRNA binding"/>
    <property type="evidence" value="ECO:0007669"/>
    <property type="project" value="UniProtKB-UniRule"/>
</dbReference>
<comment type="similarity">
    <text evidence="1 4 5">Belongs to the bacterial ribosomal protein bL21 family.</text>
</comment>
<dbReference type="PANTHER" id="PTHR21349">
    <property type="entry name" value="50S RIBOSOMAL PROTEIN L21"/>
    <property type="match status" value="1"/>
</dbReference>
<dbReference type="RefSeq" id="WP_119452803.1">
    <property type="nucleotide sequence ID" value="NZ_QWGA01000003.1"/>
</dbReference>
<feature type="region of interest" description="Disordered" evidence="6">
    <location>
        <begin position="106"/>
        <end position="169"/>
    </location>
</feature>
<evidence type="ECO:0000256" key="5">
    <source>
        <dbReference type="RuleBase" id="RU000562"/>
    </source>
</evidence>
<comment type="subunit">
    <text evidence="4">Part of the 50S ribosomal subunit. Contacts protein L20.</text>
</comment>
<dbReference type="NCBIfam" id="TIGR00061">
    <property type="entry name" value="L21"/>
    <property type="match status" value="1"/>
</dbReference>
<dbReference type="HAMAP" id="MF_01363">
    <property type="entry name" value="Ribosomal_bL21"/>
    <property type="match status" value="1"/>
</dbReference>
<dbReference type="NCBIfam" id="NF008916">
    <property type="entry name" value="PRK12278.1-4"/>
    <property type="match status" value="1"/>
</dbReference>
<dbReference type="AlphaFoldDB" id="A0A399RMT9"/>
<keyword evidence="3 4" id="KW-0687">Ribonucleoprotein</keyword>
<evidence type="ECO:0000256" key="6">
    <source>
        <dbReference type="SAM" id="MobiDB-lite"/>
    </source>
</evidence>
<dbReference type="Gene3D" id="1.10.150.20">
    <property type="entry name" value="5' to 3' exonuclease, C-terminal subdomain"/>
    <property type="match status" value="1"/>
</dbReference>
<evidence type="ECO:0000256" key="1">
    <source>
        <dbReference type="ARBA" id="ARBA00008563"/>
    </source>
</evidence>
<dbReference type="GO" id="GO:1990904">
    <property type="term" value="C:ribonucleoprotein complex"/>
    <property type="evidence" value="ECO:0007669"/>
    <property type="project" value="UniProtKB-KW"/>
</dbReference>
<keyword evidence="4 5" id="KW-0699">rRNA-binding</keyword>
<accession>A0A399RMT9</accession>
<name>A0A399RMT9_9PROT</name>
<dbReference type="PANTHER" id="PTHR21349:SF0">
    <property type="entry name" value="LARGE RIBOSOMAL SUBUNIT PROTEIN BL21M"/>
    <property type="match status" value="1"/>
</dbReference>
<sequence>MFAVIKTGGKQYKVAEGDQIVVEKLAADAGADVTFDVLMLGDGDSVTLGAPVVDGASVVGEIAAQRKGDKKLIMKKRQRNTYRRKKGHRQLESVVTITSILTDGKKAPAKKAAAPKKEEAPKAEAKTEAPAAKKEAAPKKDAAPKAEAKADKPKTDERGRLAKAEGKADDLKKISGVGPAMEKKLNAAGIFHFWQVADLNKTQAQELDDEAGLGGRIERDEWVKQAKQLAKDA</sequence>
<dbReference type="Pfam" id="PF00829">
    <property type="entry name" value="Ribosomal_L21p"/>
    <property type="match status" value="1"/>
</dbReference>
<comment type="function">
    <text evidence="4 5">This protein binds to 23S rRNA in the presence of protein L20.</text>
</comment>
<dbReference type="InterPro" id="IPR028909">
    <property type="entry name" value="bL21-like"/>
</dbReference>